<dbReference type="GO" id="GO:0005524">
    <property type="term" value="F:ATP binding"/>
    <property type="evidence" value="ECO:0007669"/>
    <property type="project" value="UniProtKB-KW"/>
</dbReference>
<name>A0A1I2EUA6_9BACT</name>
<dbReference type="InterPro" id="IPR003439">
    <property type="entry name" value="ABC_transporter-like_ATP-bd"/>
</dbReference>
<evidence type="ECO:0000259" key="8">
    <source>
        <dbReference type="PROSITE" id="PS50893"/>
    </source>
</evidence>
<reference evidence="9 10" key="1">
    <citation type="submission" date="2016-10" db="EMBL/GenBank/DDBJ databases">
        <authorList>
            <person name="de Groot N.N."/>
        </authorList>
    </citation>
    <scope>NUCLEOTIDE SEQUENCE [LARGE SCALE GENOMIC DNA]</scope>
    <source>
        <strain evidence="9 10">CGMCC 1.9156</strain>
    </source>
</reference>
<keyword evidence="4" id="KW-0547">Nucleotide-binding</keyword>
<dbReference type="AlphaFoldDB" id="A0A1I2EUA6"/>
<keyword evidence="3" id="KW-1003">Cell membrane</keyword>
<evidence type="ECO:0000256" key="7">
    <source>
        <dbReference type="ARBA" id="ARBA00023136"/>
    </source>
</evidence>
<dbReference type="Proteomes" id="UP000198964">
    <property type="component" value="Unassembled WGS sequence"/>
</dbReference>
<accession>A0A1I2EUA6</accession>
<dbReference type="SMART" id="SM00382">
    <property type="entry name" value="AAA"/>
    <property type="match status" value="1"/>
</dbReference>
<dbReference type="GO" id="GO:0016887">
    <property type="term" value="F:ATP hydrolysis activity"/>
    <property type="evidence" value="ECO:0007669"/>
    <property type="project" value="InterPro"/>
</dbReference>
<protein>
    <submittedName>
        <fullName evidence="9">Polar amino acid transport system ATP-binding protein/putative ABC transport system ATP-binding protein</fullName>
    </submittedName>
</protein>
<dbReference type="PROSITE" id="PS50893">
    <property type="entry name" value="ABC_TRANSPORTER_2"/>
    <property type="match status" value="1"/>
</dbReference>
<keyword evidence="6" id="KW-1278">Translocase</keyword>
<keyword evidence="2" id="KW-0813">Transport</keyword>
<dbReference type="PANTHER" id="PTHR43553">
    <property type="entry name" value="HEAVY METAL TRANSPORTER"/>
    <property type="match status" value="1"/>
</dbReference>
<comment type="subcellular location">
    <subcellularLocation>
        <location evidence="1">Cell membrane</location>
        <topology evidence="1">Peripheral membrane protein</topology>
    </subcellularLocation>
</comment>
<dbReference type="SUPFAM" id="SSF52540">
    <property type="entry name" value="P-loop containing nucleoside triphosphate hydrolases"/>
    <property type="match status" value="1"/>
</dbReference>
<evidence type="ECO:0000256" key="6">
    <source>
        <dbReference type="ARBA" id="ARBA00022967"/>
    </source>
</evidence>
<dbReference type="Gene3D" id="3.40.50.300">
    <property type="entry name" value="P-loop containing nucleotide triphosphate hydrolases"/>
    <property type="match status" value="1"/>
</dbReference>
<evidence type="ECO:0000256" key="5">
    <source>
        <dbReference type="ARBA" id="ARBA00022840"/>
    </source>
</evidence>
<dbReference type="GO" id="GO:0042626">
    <property type="term" value="F:ATPase-coupled transmembrane transporter activity"/>
    <property type="evidence" value="ECO:0007669"/>
    <property type="project" value="TreeGrafter"/>
</dbReference>
<evidence type="ECO:0000256" key="3">
    <source>
        <dbReference type="ARBA" id="ARBA00022475"/>
    </source>
</evidence>
<feature type="domain" description="ABC transporter" evidence="8">
    <location>
        <begin position="10"/>
        <end position="213"/>
    </location>
</feature>
<sequence>MSYFSSTGMIRFKNVSLKLGGKQLLKTFNLRINRGDKVLLAAQSGSGKTSLLRLLLGFIDPDEGRIFWGKKEITPETIRKIRTQIAYLSQDVDFPNGKVKDVFQEIFEFDRNRHLNYRPEMLVEKLQEFDLSEGLLEKNTSMISGGERQRLGWILIQLLDRPLLLLDEPTSAMDEKQKQRFIDYIAKTKKTVICVSHDSDWQLPEMKVITTLLS</sequence>
<proteinExistence type="predicted"/>
<dbReference type="GO" id="GO:0043190">
    <property type="term" value="C:ATP-binding cassette (ABC) transporter complex"/>
    <property type="evidence" value="ECO:0007669"/>
    <property type="project" value="TreeGrafter"/>
</dbReference>
<evidence type="ECO:0000256" key="2">
    <source>
        <dbReference type="ARBA" id="ARBA00022448"/>
    </source>
</evidence>
<dbReference type="InterPro" id="IPR003593">
    <property type="entry name" value="AAA+_ATPase"/>
</dbReference>
<organism evidence="9 10">
    <name type="scientific">Sunxiuqinia elliptica</name>
    <dbReference type="NCBI Taxonomy" id="655355"/>
    <lineage>
        <taxon>Bacteria</taxon>
        <taxon>Pseudomonadati</taxon>
        <taxon>Bacteroidota</taxon>
        <taxon>Bacteroidia</taxon>
        <taxon>Marinilabiliales</taxon>
        <taxon>Prolixibacteraceae</taxon>
        <taxon>Sunxiuqinia</taxon>
    </lineage>
</organism>
<dbReference type="InterPro" id="IPR050095">
    <property type="entry name" value="ECF_ABC_transporter_ATP-bd"/>
</dbReference>
<dbReference type="PANTHER" id="PTHR43553:SF27">
    <property type="entry name" value="ENERGY-COUPLING FACTOR TRANSPORTER ATP-BINDING PROTEIN ECFA2"/>
    <property type="match status" value="1"/>
</dbReference>
<dbReference type="STRING" id="655355.SAMN05216283_102230"/>
<keyword evidence="10" id="KW-1185">Reference proteome</keyword>
<dbReference type="EMBL" id="FONW01000002">
    <property type="protein sequence ID" value="SFE96399.1"/>
    <property type="molecule type" value="Genomic_DNA"/>
</dbReference>
<dbReference type="InterPro" id="IPR027417">
    <property type="entry name" value="P-loop_NTPase"/>
</dbReference>
<keyword evidence="7" id="KW-0472">Membrane</keyword>
<evidence type="ECO:0000313" key="10">
    <source>
        <dbReference type="Proteomes" id="UP000198964"/>
    </source>
</evidence>
<keyword evidence="5 9" id="KW-0067">ATP-binding</keyword>
<evidence type="ECO:0000256" key="4">
    <source>
        <dbReference type="ARBA" id="ARBA00022741"/>
    </source>
</evidence>
<evidence type="ECO:0000256" key="1">
    <source>
        <dbReference type="ARBA" id="ARBA00004202"/>
    </source>
</evidence>
<dbReference type="Pfam" id="PF00005">
    <property type="entry name" value="ABC_tran"/>
    <property type="match status" value="1"/>
</dbReference>
<evidence type="ECO:0000313" key="9">
    <source>
        <dbReference type="EMBL" id="SFE96399.1"/>
    </source>
</evidence>
<gene>
    <name evidence="9" type="ORF">SAMN05216283_102230</name>
</gene>